<evidence type="ECO:0000256" key="1">
    <source>
        <dbReference type="SAM" id="MobiDB-lite"/>
    </source>
</evidence>
<feature type="region of interest" description="Disordered" evidence="1">
    <location>
        <begin position="552"/>
        <end position="574"/>
    </location>
</feature>
<keyword evidence="3" id="KW-1185">Reference proteome</keyword>
<feature type="compositionally biased region" description="Polar residues" evidence="1">
    <location>
        <begin position="769"/>
        <end position="778"/>
    </location>
</feature>
<feature type="region of interest" description="Disordered" evidence="1">
    <location>
        <begin position="344"/>
        <end position="381"/>
    </location>
</feature>
<accession>A0A9P5PW84</accession>
<feature type="region of interest" description="Disordered" evidence="1">
    <location>
        <begin position="661"/>
        <end position="690"/>
    </location>
</feature>
<proteinExistence type="predicted"/>
<dbReference type="EMBL" id="JADNRY010000053">
    <property type="protein sequence ID" value="KAF9069205.1"/>
    <property type="molecule type" value="Genomic_DNA"/>
</dbReference>
<comment type="caution">
    <text evidence="2">The sequence shown here is derived from an EMBL/GenBank/DDBJ whole genome shotgun (WGS) entry which is preliminary data.</text>
</comment>
<feature type="region of interest" description="Disordered" evidence="1">
    <location>
        <begin position="766"/>
        <end position="795"/>
    </location>
</feature>
<gene>
    <name evidence="2" type="ORF">BDP27DRAFT_1421182</name>
</gene>
<dbReference type="AlphaFoldDB" id="A0A9P5PW84"/>
<evidence type="ECO:0000313" key="3">
    <source>
        <dbReference type="Proteomes" id="UP000772434"/>
    </source>
</evidence>
<feature type="compositionally biased region" description="Low complexity" evidence="1">
    <location>
        <begin position="662"/>
        <end position="690"/>
    </location>
</feature>
<protein>
    <submittedName>
        <fullName evidence="2">Uncharacterized protein</fullName>
    </submittedName>
</protein>
<dbReference type="Proteomes" id="UP000772434">
    <property type="component" value="Unassembled WGS sequence"/>
</dbReference>
<sequence>MLTSLKTFTPKRIIHGLTLNKCITIRFAQTQIALKSTSPPSYKKSPDTNRHLEATKVRKPTRRTSFRYILSSIKKLIDRDPDVETLKSFVHYNLGDSTSRQKEFSAVFSLLVSRCRYAEATSVWLRMRASQAGLAHHLLDDALMLCLALRNTKSTGSSTDTGSILSIFSLIFSSPLFTENQFLSLIRRFPKFEFMDDDMKLRVVFLWIWTRSNQADVEALQAGAQIEIEPDISYIPQQPIISLLASLLTKLGRVDDALEVTERWDELRKNSQFTSTSTVRSHTSMAQSHTYTSILTALPASDSHYPANESEENLADITDRVLATIAARDITSDKSLFNSLMGAMRKRARAQGQERHKPIANAANSRPHAPNNKRAVQRFDDDPEEIERLWDSVSGDSSAESQKFNGKNQKAAVEQAFTLYHALCAAHADSDGYGPSTPEAVSTSPASMPEEYASEAVESVSTWSTSGLRPDFRPNFYTYRTLWDLLVRRPKWRFDLTRSASSLELSPEGSPLSTTTPKKVFEDEYGFDLSDPSDQEDLGLDRENMELPIGSDYAEDESSRDDHPETTNESPILPPRQLFYDMMRHHFSHLGVRSHKSSRPLISRKALSQAQSLLNTALLTFLNRSRSSNGETEPTPDYAAALVVVRCFAGGSAGRFSVFSDPTSTVSTTLSRSSSGSSTKTNPPSPSQLPLHLSTHLPLIHLTPRTYRIIITHLHQRVRDSLKVALRFSRKNANPKGAVGCSTWAHWLLSMGSSDLRGFRQLLDARPQQPHSNHSESLAATPRESEGIKHKSKKSWSRLPQEKIIERLLNVSRYPIRSETLGPSNSGVKTGFEPDCDIPSYSQITRHNHSLPATPHQNSLPLEPLERMIFRAWVAHYYPALTFQSEEGSGKLNEISEKFESEVERAGREMVPIQADISIILHVSN</sequence>
<dbReference type="OrthoDB" id="2887313at2759"/>
<organism evidence="2 3">
    <name type="scientific">Rhodocollybia butyracea</name>
    <dbReference type="NCBI Taxonomy" id="206335"/>
    <lineage>
        <taxon>Eukaryota</taxon>
        <taxon>Fungi</taxon>
        <taxon>Dikarya</taxon>
        <taxon>Basidiomycota</taxon>
        <taxon>Agaricomycotina</taxon>
        <taxon>Agaricomycetes</taxon>
        <taxon>Agaricomycetidae</taxon>
        <taxon>Agaricales</taxon>
        <taxon>Marasmiineae</taxon>
        <taxon>Omphalotaceae</taxon>
        <taxon>Rhodocollybia</taxon>
    </lineage>
</organism>
<reference evidence="2" key="1">
    <citation type="submission" date="2020-11" db="EMBL/GenBank/DDBJ databases">
        <authorList>
            <consortium name="DOE Joint Genome Institute"/>
            <person name="Ahrendt S."/>
            <person name="Riley R."/>
            <person name="Andreopoulos W."/>
            <person name="Labutti K."/>
            <person name="Pangilinan J."/>
            <person name="Ruiz-Duenas F.J."/>
            <person name="Barrasa J.M."/>
            <person name="Sanchez-Garcia M."/>
            <person name="Camarero S."/>
            <person name="Miyauchi S."/>
            <person name="Serrano A."/>
            <person name="Linde D."/>
            <person name="Babiker R."/>
            <person name="Drula E."/>
            <person name="Ayuso-Fernandez I."/>
            <person name="Pacheco R."/>
            <person name="Padilla G."/>
            <person name="Ferreira P."/>
            <person name="Barriuso J."/>
            <person name="Kellner H."/>
            <person name="Castanera R."/>
            <person name="Alfaro M."/>
            <person name="Ramirez L."/>
            <person name="Pisabarro A.G."/>
            <person name="Kuo A."/>
            <person name="Tritt A."/>
            <person name="Lipzen A."/>
            <person name="He G."/>
            <person name="Yan M."/>
            <person name="Ng V."/>
            <person name="Cullen D."/>
            <person name="Martin F."/>
            <person name="Rosso M.-N."/>
            <person name="Henrissat B."/>
            <person name="Hibbett D."/>
            <person name="Martinez A.T."/>
            <person name="Grigoriev I.V."/>
        </authorList>
    </citation>
    <scope>NUCLEOTIDE SEQUENCE</scope>
    <source>
        <strain evidence="2">AH 40177</strain>
    </source>
</reference>
<evidence type="ECO:0000313" key="2">
    <source>
        <dbReference type="EMBL" id="KAF9069205.1"/>
    </source>
</evidence>
<name>A0A9P5PW84_9AGAR</name>